<dbReference type="Pfam" id="PF01431">
    <property type="entry name" value="Peptidase_M13"/>
    <property type="match status" value="1"/>
</dbReference>
<keyword evidence="6" id="KW-0862">Zinc</keyword>
<dbReference type="InterPro" id="IPR042089">
    <property type="entry name" value="Peptidase_M13_dom_2"/>
</dbReference>
<evidence type="ECO:0000256" key="6">
    <source>
        <dbReference type="ARBA" id="ARBA00022833"/>
    </source>
</evidence>
<name>A0A091BIV9_9GAMM</name>
<keyword evidence="4" id="KW-0479">Metal-binding</keyword>
<evidence type="ECO:0000256" key="3">
    <source>
        <dbReference type="ARBA" id="ARBA00022670"/>
    </source>
</evidence>
<dbReference type="PATRIC" id="fig|1384054.3.peg.626"/>
<dbReference type="Pfam" id="PF05649">
    <property type="entry name" value="Peptidase_M13_N"/>
    <property type="match status" value="1"/>
</dbReference>
<dbReference type="AlphaFoldDB" id="A0A091BIV9"/>
<evidence type="ECO:0000259" key="8">
    <source>
        <dbReference type="Pfam" id="PF01431"/>
    </source>
</evidence>
<dbReference type="STRING" id="1384054.N790_14270"/>
<dbReference type="GO" id="GO:0016485">
    <property type="term" value="P:protein processing"/>
    <property type="evidence" value="ECO:0007669"/>
    <property type="project" value="TreeGrafter"/>
</dbReference>
<keyword evidence="5" id="KW-0378">Hydrolase</keyword>
<dbReference type="PANTHER" id="PTHR11733">
    <property type="entry name" value="ZINC METALLOPROTEASE FAMILY M13 NEPRILYSIN-RELATED"/>
    <property type="match status" value="1"/>
</dbReference>
<dbReference type="InterPro" id="IPR000718">
    <property type="entry name" value="Peptidase_M13"/>
</dbReference>
<evidence type="ECO:0000256" key="5">
    <source>
        <dbReference type="ARBA" id="ARBA00022801"/>
    </source>
</evidence>
<dbReference type="RefSeq" id="WP_043800707.1">
    <property type="nucleotide sequence ID" value="NZ_AVCH01000045.1"/>
</dbReference>
<dbReference type="Gene3D" id="1.10.1380.10">
    <property type="entry name" value="Neutral endopeptidase , domain2"/>
    <property type="match status" value="1"/>
</dbReference>
<feature type="domain" description="Peptidase M13 C-terminal" evidence="8">
    <location>
        <begin position="425"/>
        <end position="598"/>
    </location>
</feature>
<reference evidence="10 11" key="1">
    <citation type="submission" date="2013-09" db="EMBL/GenBank/DDBJ databases">
        <title>Genome sequencing of Arenimonas malthae.</title>
        <authorList>
            <person name="Chen F."/>
            <person name="Wang G."/>
        </authorList>
    </citation>
    <scope>NUCLEOTIDE SEQUENCE [LARGE SCALE GENOMIC DNA]</scope>
    <source>
        <strain evidence="10 11">CC-JY-1</strain>
    </source>
</reference>
<proteinExistence type="inferred from homology"/>
<evidence type="ECO:0000256" key="4">
    <source>
        <dbReference type="ARBA" id="ARBA00022723"/>
    </source>
</evidence>
<dbReference type="CDD" id="cd08662">
    <property type="entry name" value="M13"/>
    <property type="match status" value="1"/>
</dbReference>
<dbReference type="GO" id="GO:0004222">
    <property type="term" value="F:metalloendopeptidase activity"/>
    <property type="evidence" value="ECO:0007669"/>
    <property type="project" value="InterPro"/>
</dbReference>
<dbReference type="PANTHER" id="PTHR11733:SF167">
    <property type="entry name" value="FI17812P1-RELATED"/>
    <property type="match status" value="1"/>
</dbReference>
<evidence type="ECO:0000313" key="11">
    <source>
        <dbReference type="Proteomes" id="UP000029392"/>
    </source>
</evidence>
<feature type="domain" description="Peptidase M13 N-terminal" evidence="9">
    <location>
        <begin position="8"/>
        <end position="372"/>
    </location>
</feature>
<comment type="cofactor">
    <cofactor evidence="1">
        <name>Zn(2+)</name>
        <dbReference type="ChEBI" id="CHEBI:29105"/>
    </cofactor>
</comment>
<dbReference type="eggNOG" id="COG3590">
    <property type="taxonomic scope" value="Bacteria"/>
</dbReference>
<sequence length="605" mass="64491">APAAPAACADFYGHANAAWLAQNPLPANADRLSRWDQLAALGQGQRDQVLAATTAPAGATVSRHLAELLASAEDEAAIEAAGLKAIEPLLRTINGIRRSRDVMPAIVALHAAGMSVVVDLKVLRDAQGNPYAQLGPGGFGLPDAGFYASAEPEVQALAPRYKAALAAWLQNSGSKAGKAAAEAEQVWQMESALARATAAGTPFQVMAMKDADKVAGSLDLGALLAAHGLKASQVALTGPAFFRAVDQLLAKSKPEQWKTYLRAQVLREAAPTLGQAFHGPWAQLYEVTLAGQAAPTPRAVRARQMLLERLPEFLDAAYTERFLPVPRQRRAQAIAEEIRASALRSLDRAAWLSADGKAKARARLEAMHVQVGLDVPSNVFDDLVFRRDDLPGNAMALRRWLMKYALVRARFAWPAEQWQPLVAWMPKENRLVVTASTLQPPVIGDGNDAADYGGFGALLGQQLALSLQAWDGADATAWGKRAAPLVAQYNAYSATGGATRVNGTRSFAQNQADLAGLEFAWDALNAQGTPDTKAAQAFFTGWAGLWARQDKATALAAAQATANHAPAKWRVNGPLANFPAFGQAFACKGRVAMQKPAKEQVSLWR</sequence>
<protein>
    <recommendedName>
        <fullName evidence="12">Peptidase M13 N-terminal domain-containing protein</fullName>
    </recommendedName>
</protein>
<dbReference type="Gene3D" id="3.40.390.10">
    <property type="entry name" value="Collagenase (Catalytic Domain)"/>
    <property type="match status" value="1"/>
</dbReference>
<keyword evidence="3" id="KW-0645">Protease</keyword>
<evidence type="ECO:0000256" key="2">
    <source>
        <dbReference type="ARBA" id="ARBA00007357"/>
    </source>
</evidence>
<organism evidence="10 11">
    <name type="scientific">Arenimonas malthae CC-JY-1</name>
    <dbReference type="NCBI Taxonomy" id="1384054"/>
    <lineage>
        <taxon>Bacteria</taxon>
        <taxon>Pseudomonadati</taxon>
        <taxon>Pseudomonadota</taxon>
        <taxon>Gammaproteobacteria</taxon>
        <taxon>Lysobacterales</taxon>
        <taxon>Lysobacteraceae</taxon>
        <taxon>Arenimonas</taxon>
    </lineage>
</organism>
<dbReference type="InterPro" id="IPR018497">
    <property type="entry name" value="Peptidase_M13_C"/>
</dbReference>
<evidence type="ECO:0000256" key="7">
    <source>
        <dbReference type="ARBA" id="ARBA00023049"/>
    </source>
</evidence>
<dbReference type="SUPFAM" id="SSF55486">
    <property type="entry name" value="Metalloproteases ('zincins'), catalytic domain"/>
    <property type="match status" value="1"/>
</dbReference>
<evidence type="ECO:0000259" key="9">
    <source>
        <dbReference type="Pfam" id="PF05649"/>
    </source>
</evidence>
<evidence type="ECO:0000256" key="1">
    <source>
        <dbReference type="ARBA" id="ARBA00001947"/>
    </source>
</evidence>
<dbReference type="GO" id="GO:0005886">
    <property type="term" value="C:plasma membrane"/>
    <property type="evidence" value="ECO:0007669"/>
    <property type="project" value="TreeGrafter"/>
</dbReference>
<gene>
    <name evidence="10" type="ORF">N790_14270</name>
</gene>
<feature type="non-terminal residue" evidence="10">
    <location>
        <position position="1"/>
    </location>
</feature>
<keyword evidence="11" id="KW-1185">Reference proteome</keyword>
<dbReference type="OrthoDB" id="9775677at2"/>
<keyword evidence="7" id="KW-0482">Metalloprotease</keyword>
<comment type="caution">
    <text evidence="10">The sequence shown here is derived from an EMBL/GenBank/DDBJ whole genome shotgun (WGS) entry which is preliminary data.</text>
</comment>
<dbReference type="PROSITE" id="PS51885">
    <property type="entry name" value="NEPRILYSIN"/>
    <property type="match status" value="1"/>
</dbReference>
<accession>A0A091BIV9</accession>
<dbReference type="GO" id="GO:0046872">
    <property type="term" value="F:metal ion binding"/>
    <property type="evidence" value="ECO:0007669"/>
    <property type="project" value="UniProtKB-KW"/>
</dbReference>
<evidence type="ECO:0008006" key="12">
    <source>
        <dbReference type="Google" id="ProtNLM"/>
    </source>
</evidence>
<dbReference type="EMBL" id="AVCH01000045">
    <property type="protein sequence ID" value="KFN51711.1"/>
    <property type="molecule type" value="Genomic_DNA"/>
</dbReference>
<evidence type="ECO:0000313" key="10">
    <source>
        <dbReference type="EMBL" id="KFN51711.1"/>
    </source>
</evidence>
<dbReference type="InterPro" id="IPR024079">
    <property type="entry name" value="MetalloPept_cat_dom_sf"/>
</dbReference>
<dbReference type="Proteomes" id="UP000029392">
    <property type="component" value="Unassembled WGS sequence"/>
</dbReference>
<comment type="similarity">
    <text evidence="2">Belongs to the peptidase M13 family.</text>
</comment>
<dbReference type="InterPro" id="IPR008753">
    <property type="entry name" value="Peptidase_M13_N"/>
</dbReference>